<dbReference type="InterPro" id="IPR012902">
    <property type="entry name" value="N_methyl_site"/>
</dbReference>
<evidence type="ECO:0000313" key="2">
    <source>
        <dbReference type="EMBL" id="QDH25322.1"/>
    </source>
</evidence>
<sequence length="201" mass="22097">MTEPAHPDSGFTLLEIMVVLVVFGLLSLALWTGIGVGTRGWRSGEQLSVSVQQAQDTEDVLRRVLTRADISDEGGAPSLTGEGDRLRAVSWLAQGGGYAHEAEIGLGVNAKKQLVLRWRTYVRTRCPRPDEAYQEEILISGLQGVDFSYFGMADGSMGWHKSWSSTSLPQLVRVHFHFIKAGQRWPDILIHPLLSGNAEPS</sequence>
<gene>
    <name evidence="2" type="ORF">D5366_08995</name>
</gene>
<accession>A0A4Y6V5D4</accession>
<dbReference type="EMBL" id="CP032485">
    <property type="protein sequence ID" value="QDH25322.1"/>
    <property type="molecule type" value="Genomic_DNA"/>
</dbReference>
<organism evidence="2 3">
    <name type="scientific">Neokomagataea tanensis</name>
    <dbReference type="NCBI Taxonomy" id="661191"/>
    <lineage>
        <taxon>Bacteria</taxon>
        <taxon>Pseudomonadati</taxon>
        <taxon>Pseudomonadota</taxon>
        <taxon>Alphaproteobacteria</taxon>
        <taxon>Acetobacterales</taxon>
        <taxon>Acetobacteraceae</taxon>
        <taxon>Neokomagataea</taxon>
    </lineage>
</organism>
<dbReference type="NCBIfam" id="TIGR02532">
    <property type="entry name" value="IV_pilin_GFxxxE"/>
    <property type="match status" value="1"/>
</dbReference>
<keyword evidence="1" id="KW-0472">Membrane</keyword>
<dbReference type="AlphaFoldDB" id="A0A4Y6V5D4"/>
<protein>
    <submittedName>
        <fullName evidence="2">Prepilin-type N-terminal cleavage/methylation domain-containing protein</fullName>
    </submittedName>
</protein>
<name>A0A4Y6V5D4_9PROT</name>
<dbReference type="Pfam" id="PF07963">
    <property type="entry name" value="N_methyl"/>
    <property type="match status" value="1"/>
</dbReference>
<keyword evidence="1" id="KW-1133">Transmembrane helix</keyword>
<reference evidence="2 3" key="1">
    <citation type="submission" date="2018-09" db="EMBL/GenBank/DDBJ databases">
        <title>The complete genome sequence of Neokomagataea tanensis NBRC 106556(T).</title>
        <authorList>
            <person name="Chua K.-O."/>
            <person name="See-Too W.-S."/>
            <person name="Hong K.-W."/>
            <person name="Yin W.-F."/>
            <person name="Chan K.-G."/>
        </authorList>
    </citation>
    <scope>NUCLEOTIDE SEQUENCE [LARGE SCALE GENOMIC DNA]</scope>
    <source>
        <strain evidence="3">AH13 \ NBRC 106556</strain>
    </source>
</reference>
<evidence type="ECO:0000313" key="3">
    <source>
        <dbReference type="Proteomes" id="UP000317214"/>
    </source>
</evidence>
<keyword evidence="3" id="KW-1185">Reference proteome</keyword>
<proteinExistence type="predicted"/>
<feature type="transmembrane region" description="Helical" evidence="1">
    <location>
        <begin position="12"/>
        <end position="34"/>
    </location>
</feature>
<dbReference type="RefSeq" id="WP_141493174.1">
    <property type="nucleotide sequence ID" value="NZ_CP032485.1"/>
</dbReference>
<dbReference type="OrthoDB" id="7225851at2"/>
<keyword evidence="1" id="KW-0812">Transmembrane</keyword>
<evidence type="ECO:0000256" key="1">
    <source>
        <dbReference type="SAM" id="Phobius"/>
    </source>
</evidence>
<dbReference type="Proteomes" id="UP000317214">
    <property type="component" value="Chromosome"/>
</dbReference>
<dbReference type="KEGG" id="ntn:D5366_08995"/>
<dbReference type="PROSITE" id="PS00409">
    <property type="entry name" value="PROKAR_NTER_METHYL"/>
    <property type="match status" value="1"/>
</dbReference>